<dbReference type="InterPro" id="IPR032627">
    <property type="entry name" value="DUF4876"/>
</dbReference>
<dbReference type="STRING" id="1513896.SAMN05660841_00312"/>
<gene>
    <name evidence="1" type="ORF">SAMN05660841_00312</name>
</gene>
<dbReference type="EMBL" id="FUZF01000001">
    <property type="protein sequence ID" value="SKB40282.1"/>
    <property type="molecule type" value="Genomic_DNA"/>
</dbReference>
<protein>
    <recommendedName>
        <fullName evidence="3">DUF4876 domain-containing protein</fullName>
    </recommendedName>
</protein>
<dbReference type="OrthoDB" id="1409865at2"/>
<organism evidence="1 2">
    <name type="scientific">Sphingobacterium nematocida</name>
    <dbReference type="NCBI Taxonomy" id="1513896"/>
    <lineage>
        <taxon>Bacteria</taxon>
        <taxon>Pseudomonadati</taxon>
        <taxon>Bacteroidota</taxon>
        <taxon>Sphingobacteriia</taxon>
        <taxon>Sphingobacteriales</taxon>
        <taxon>Sphingobacteriaceae</taxon>
        <taxon>Sphingobacterium</taxon>
    </lineage>
</organism>
<accession>A0A1T5AZ73</accession>
<dbReference type="Pfam" id="PF16215">
    <property type="entry name" value="DUF4876"/>
    <property type="match status" value="1"/>
</dbReference>
<evidence type="ECO:0000313" key="1">
    <source>
        <dbReference type="EMBL" id="SKB40282.1"/>
    </source>
</evidence>
<name>A0A1T5AZ73_9SPHI</name>
<dbReference type="RefSeq" id="WP_079640663.1">
    <property type="nucleotide sequence ID" value="NZ_FUZF01000001.1"/>
</dbReference>
<evidence type="ECO:0008006" key="3">
    <source>
        <dbReference type="Google" id="ProtNLM"/>
    </source>
</evidence>
<keyword evidence="2" id="KW-1185">Reference proteome</keyword>
<sequence>MKTRYLIPFLLLPFAACKKDGPTIQPIDVQVKLSYADEQLNTKLDLTKVELKLTNLSTGNSALFKPSDGIVTMDGLAPGKYDIDASVTITKENYKNLTGIEKADDVVFNASLKNYNLDFSATIDMELVTGLIGDFVIKQIYYAGSDTKEGAVFRDQFIEIHNNTDRVLYADSLYIARAWGKQSTTDTEKYYYQSNGQMDWSRSVSNSIGEAANTDYVYLSDLLMVPGTGKSHPVQPGKSIVIAQNALNHKVPFVGNNGKEVSVRNPDLTVDLSKANFEVHYGEIPGKKLLASDIDNLDVPNLEILAYEGSDWVLDNNGRDSYVVFRRSSRTEVDALKGYYAPQSVAPGTGAVVYKQLPISWITDGVEVQPTLAADRIPKKLHASVDAGFSFATAGRYSSQSIIRKTEKTENGVVKLKDSNNSTEDFVVIKANPWGFSN</sequence>
<evidence type="ECO:0000313" key="2">
    <source>
        <dbReference type="Proteomes" id="UP000190150"/>
    </source>
</evidence>
<reference evidence="2" key="1">
    <citation type="submission" date="2017-02" db="EMBL/GenBank/DDBJ databases">
        <authorList>
            <person name="Varghese N."/>
            <person name="Submissions S."/>
        </authorList>
    </citation>
    <scope>NUCLEOTIDE SEQUENCE [LARGE SCALE GENOMIC DNA]</scope>
    <source>
        <strain evidence="2">DSM 24091</strain>
    </source>
</reference>
<dbReference type="AlphaFoldDB" id="A0A1T5AZ73"/>
<proteinExistence type="predicted"/>
<dbReference type="Proteomes" id="UP000190150">
    <property type="component" value="Unassembled WGS sequence"/>
</dbReference>